<name>A0ABC8V5J1_9AQUA</name>
<evidence type="ECO:0000256" key="1">
    <source>
        <dbReference type="SAM" id="SignalP"/>
    </source>
</evidence>
<comment type="caution">
    <text evidence="2">The sequence shown here is derived from an EMBL/GenBank/DDBJ whole genome shotgun (WGS) entry which is preliminary data.</text>
</comment>
<feature type="signal peptide" evidence="1">
    <location>
        <begin position="1"/>
        <end position="19"/>
    </location>
</feature>
<dbReference type="Proteomes" id="UP001642360">
    <property type="component" value="Unassembled WGS sequence"/>
</dbReference>
<evidence type="ECO:0000313" key="2">
    <source>
        <dbReference type="EMBL" id="CAK9188611.1"/>
    </source>
</evidence>
<proteinExistence type="predicted"/>
<dbReference type="EMBL" id="CAUOFW020010543">
    <property type="protein sequence ID" value="CAK9188611.1"/>
    <property type="molecule type" value="Genomic_DNA"/>
</dbReference>
<reference evidence="2 3" key="1">
    <citation type="submission" date="2024-02" db="EMBL/GenBank/DDBJ databases">
        <authorList>
            <person name="Vignale AGUSTIN F."/>
            <person name="Sosa J E."/>
            <person name="Modenutti C."/>
        </authorList>
    </citation>
    <scope>NUCLEOTIDE SEQUENCE [LARGE SCALE GENOMIC DNA]</scope>
</reference>
<evidence type="ECO:0000313" key="3">
    <source>
        <dbReference type="Proteomes" id="UP001642360"/>
    </source>
</evidence>
<sequence length="182" mass="20436">MVLAATAWIITPWWSGTWSTTMVDGQLNMTIEGTIKVPKLPEMVIRVVGQWANQEIRVGVRGQAVAWIETAPAPQLLITRSLAGMPERPGMNASLLLEVPVYVPAAMPSWCRDRIIRVDGWVAAALCFLLIRANCRIEECEEDERGKRKPSKKLIDFEPRLAVNSPVSILNWLSKSRFILQD</sequence>
<gene>
    <name evidence="2" type="ORF">ILEXP_LOCUS59306</name>
</gene>
<accession>A0ABC8V5J1</accession>
<protein>
    <submittedName>
        <fullName evidence="2">Uncharacterized protein</fullName>
    </submittedName>
</protein>
<dbReference type="AlphaFoldDB" id="A0ABC8V5J1"/>
<keyword evidence="1" id="KW-0732">Signal</keyword>
<feature type="chain" id="PRO_5044805729" evidence="1">
    <location>
        <begin position="20"/>
        <end position="182"/>
    </location>
</feature>
<organism evidence="2 3">
    <name type="scientific">Ilex paraguariensis</name>
    <name type="common">yerba mate</name>
    <dbReference type="NCBI Taxonomy" id="185542"/>
    <lineage>
        <taxon>Eukaryota</taxon>
        <taxon>Viridiplantae</taxon>
        <taxon>Streptophyta</taxon>
        <taxon>Embryophyta</taxon>
        <taxon>Tracheophyta</taxon>
        <taxon>Spermatophyta</taxon>
        <taxon>Magnoliopsida</taxon>
        <taxon>eudicotyledons</taxon>
        <taxon>Gunneridae</taxon>
        <taxon>Pentapetalae</taxon>
        <taxon>asterids</taxon>
        <taxon>campanulids</taxon>
        <taxon>Aquifoliales</taxon>
        <taxon>Aquifoliaceae</taxon>
        <taxon>Ilex</taxon>
    </lineage>
</organism>
<keyword evidence="3" id="KW-1185">Reference proteome</keyword>